<name>A0A1M4S5P8_9ACTN</name>
<reference evidence="3" key="1">
    <citation type="submission" date="2016-11" db="EMBL/GenBank/DDBJ databases">
        <authorList>
            <person name="Varghese N."/>
            <person name="Submissions S."/>
        </authorList>
    </citation>
    <scope>NUCLEOTIDE SEQUENCE [LARGE SCALE GENOMIC DNA]</scope>
    <source>
        <strain evidence="3">DSM 19514</strain>
    </source>
</reference>
<dbReference type="RefSeq" id="WP_178138644.1">
    <property type="nucleotide sequence ID" value="NZ_FQUL01000001.1"/>
</dbReference>
<dbReference type="STRING" id="1121881.SAMN02745225_00080"/>
<keyword evidence="1" id="KW-0812">Transmembrane</keyword>
<keyword evidence="1" id="KW-1133">Transmembrane helix</keyword>
<evidence type="ECO:0000313" key="2">
    <source>
        <dbReference type="EMBL" id="SHE27511.1"/>
    </source>
</evidence>
<accession>A0A1M4S5P8</accession>
<sequence>MMKKLLMAGAAVVVVLFVGSIVLSFASLAFHILEIGAIAVAAVGGYRILKRRGSKRLGAANSDKYLR</sequence>
<protein>
    <submittedName>
        <fullName evidence="2">Uncharacterized protein</fullName>
    </submittedName>
</protein>
<evidence type="ECO:0000256" key="1">
    <source>
        <dbReference type="SAM" id="Phobius"/>
    </source>
</evidence>
<keyword evidence="3" id="KW-1185">Reference proteome</keyword>
<dbReference type="Proteomes" id="UP000184295">
    <property type="component" value="Unassembled WGS sequence"/>
</dbReference>
<keyword evidence="1" id="KW-0472">Membrane</keyword>
<evidence type="ECO:0000313" key="3">
    <source>
        <dbReference type="Proteomes" id="UP000184295"/>
    </source>
</evidence>
<gene>
    <name evidence="2" type="ORF">SAMN02745225_00080</name>
</gene>
<dbReference type="EMBL" id="FQUL01000001">
    <property type="protein sequence ID" value="SHE27511.1"/>
    <property type="molecule type" value="Genomic_DNA"/>
</dbReference>
<dbReference type="AlphaFoldDB" id="A0A1M4S5P8"/>
<proteinExistence type="predicted"/>
<feature type="transmembrane region" description="Helical" evidence="1">
    <location>
        <begin position="30"/>
        <end position="49"/>
    </location>
</feature>
<organism evidence="2 3">
    <name type="scientific">Ferrithrix thermotolerans DSM 19514</name>
    <dbReference type="NCBI Taxonomy" id="1121881"/>
    <lineage>
        <taxon>Bacteria</taxon>
        <taxon>Bacillati</taxon>
        <taxon>Actinomycetota</taxon>
        <taxon>Acidimicrobiia</taxon>
        <taxon>Acidimicrobiales</taxon>
        <taxon>Acidimicrobiaceae</taxon>
        <taxon>Ferrithrix</taxon>
    </lineage>
</organism>